<dbReference type="PANTHER" id="PTHR30146:SF138">
    <property type="entry name" value="TRANSCRIPTIONAL REGULATORY PROTEIN"/>
    <property type="match status" value="1"/>
</dbReference>
<dbReference type="InterPro" id="IPR000843">
    <property type="entry name" value="HTH_LacI"/>
</dbReference>
<accession>A0A839NBM8</accession>
<dbReference type="AlphaFoldDB" id="A0A839NBM8"/>
<organism evidence="5 6">
    <name type="scientific">Flexivirga oryzae</name>
    <dbReference type="NCBI Taxonomy" id="1794944"/>
    <lineage>
        <taxon>Bacteria</taxon>
        <taxon>Bacillati</taxon>
        <taxon>Actinomycetota</taxon>
        <taxon>Actinomycetes</taxon>
        <taxon>Micrococcales</taxon>
        <taxon>Dermacoccaceae</taxon>
        <taxon>Flexivirga</taxon>
    </lineage>
</organism>
<evidence type="ECO:0000313" key="6">
    <source>
        <dbReference type="Proteomes" id="UP000559182"/>
    </source>
</evidence>
<dbReference type="Pfam" id="PF00356">
    <property type="entry name" value="LacI"/>
    <property type="match status" value="1"/>
</dbReference>
<evidence type="ECO:0000259" key="4">
    <source>
        <dbReference type="PROSITE" id="PS50932"/>
    </source>
</evidence>
<proteinExistence type="predicted"/>
<evidence type="ECO:0000256" key="3">
    <source>
        <dbReference type="ARBA" id="ARBA00023163"/>
    </source>
</evidence>
<dbReference type="SUPFAM" id="SSF53822">
    <property type="entry name" value="Periplasmic binding protein-like I"/>
    <property type="match status" value="1"/>
</dbReference>
<dbReference type="Gene3D" id="1.10.260.40">
    <property type="entry name" value="lambda repressor-like DNA-binding domains"/>
    <property type="match status" value="1"/>
</dbReference>
<protein>
    <submittedName>
        <fullName evidence="5">LacI family transcriptional regulator</fullName>
    </submittedName>
</protein>
<dbReference type="PROSITE" id="PS50932">
    <property type="entry name" value="HTH_LACI_2"/>
    <property type="match status" value="1"/>
</dbReference>
<keyword evidence="6" id="KW-1185">Reference proteome</keyword>
<keyword evidence="2" id="KW-0238">DNA-binding</keyword>
<comment type="caution">
    <text evidence="5">The sequence shown here is derived from an EMBL/GenBank/DDBJ whole genome shotgun (WGS) entry which is preliminary data.</text>
</comment>
<keyword evidence="1" id="KW-0805">Transcription regulation</keyword>
<reference evidence="5 6" key="1">
    <citation type="submission" date="2020-08" db="EMBL/GenBank/DDBJ databases">
        <title>Sequencing the genomes of 1000 actinobacteria strains.</title>
        <authorList>
            <person name="Klenk H.-P."/>
        </authorList>
    </citation>
    <scope>NUCLEOTIDE SEQUENCE [LARGE SCALE GENOMIC DNA]</scope>
    <source>
        <strain evidence="5 6">DSM 105369</strain>
    </source>
</reference>
<evidence type="ECO:0000256" key="2">
    <source>
        <dbReference type="ARBA" id="ARBA00023125"/>
    </source>
</evidence>
<evidence type="ECO:0000256" key="1">
    <source>
        <dbReference type="ARBA" id="ARBA00023015"/>
    </source>
</evidence>
<dbReference type="GO" id="GO:0000976">
    <property type="term" value="F:transcription cis-regulatory region binding"/>
    <property type="evidence" value="ECO:0007669"/>
    <property type="project" value="TreeGrafter"/>
</dbReference>
<dbReference type="Proteomes" id="UP000559182">
    <property type="component" value="Unassembled WGS sequence"/>
</dbReference>
<dbReference type="RefSeq" id="WP_221185848.1">
    <property type="nucleotide sequence ID" value="NZ_JACHVQ010000006.1"/>
</dbReference>
<feature type="domain" description="HTH lacI-type" evidence="4">
    <location>
        <begin position="5"/>
        <end position="59"/>
    </location>
</feature>
<dbReference type="InterPro" id="IPR028082">
    <property type="entry name" value="Peripla_BP_I"/>
</dbReference>
<dbReference type="Pfam" id="PF13377">
    <property type="entry name" value="Peripla_BP_3"/>
    <property type="match status" value="1"/>
</dbReference>
<keyword evidence="3" id="KW-0804">Transcription</keyword>
<dbReference type="Gene3D" id="3.40.50.2300">
    <property type="match status" value="2"/>
</dbReference>
<dbReference type="InterPro" id="IPR046335">
    <property type="entry name" value="LacI/GalR-like_sensor"/>
</dbReference>
<dbReference type="GO" id="GO:0003700">
    <property type="term" value="F:DNA-binding transcription factor activity"/>
    <property type="evidence" value="ECO:0007669"/>
    <property type="project" value="TreeGrafter"/>
</dbReference>
<dbReference type="CDD" id="cd06267">
    <property type="entry name" value="PBP1_LacI_sugar_binding-like"/>
    <property type="match status" value="1"/>
</dbReference>
<dbReference type="EMBL" id="JACHVQ010000006">
    <property type="protein sequence ID" value="MBB2894617.1"/>
    <property type="molecule type" value="Genomic_DNA"/>
</dbReference>
<evidence type="ECO:0000313" key="5">
    <source>
        <dbReference type="EMBL" id="MBB2894617.1"/>
    </source>
</evidence>
<name>A0A839NBM8_9MICO</name>
<gene>
    <name evidence="5" type="ORF">FHU39_004663</name>
</gene>
<dbReference type="SUPFAM" id="SSF47413">
    <property type="entry name" value="lambda repressor-like DNA-binding domains"/>
    <property type="match status" value="1"/>
</dbReference>
<dbReference type="SMART" id="SM00354">
    <property type="entry name" value="HTH_LACI"/>
    <property type="match status" value="1"/>
</dbReference>
<dbReference type="PANTHER" id="PTHR30146">
    <property type="entry name" value="LACI-RELATED TRANSCRIPTIONAL REPRESSOR"/>
    <property type="match status" value="1"/>
</dbReference>
<dbReference type="CDD" id="cd01392">
    <property type="entry name" value="HTH_LacI"/>
    <property type="match status" value="1"/>
</dbReference>
<dbReference type="InterPro" id="IPR010982">
    <property type="entry name" value="Lambda_DNA-bd_dom_sf"/>
</dbReference>
<sequence>MDKRPTIYDVAQEAGVAASTVSRAFSNPGRVNANTSRKVFEAAERIGYHSSALEGRVGARTRALALVVSDIANPFYDEIITGATDAAREAGYVLMILHTREDADYERTVIEGCIDLVEGIVFASTRLGEVALRKIAKRRPVVLLNRRMPEISCVVIDNARGIRRSAEHLGGLGHSSIAYLPGPSTSWADSARWRALREAAHELELVVRRSGTNCETPSVQAGFDAAEDVIATGATAVQTYNDALGVGLVRGLRARGVRVPVDISVVGFDNIQISQLVDPMLTTVASPLRSQGHTGVTNVLALVRGRAKHSGTLELPVKLVVRQTTARPGRIIHRD</sequence>